<feature type="region of interest" description="Disordered" evidence="1">
    <location>
        <begin position="302"/>
        <end position="329"/>
    </location>
</feature>
<sequence>MRLFKRLPSDPCPQLVSATPLSQDEGVTKSCTNEEMSTPKSTRNGEEMPPPSSAVSTRKSIATWGRKVGRRWDQLKRSESSEILDLSGRRRRWSPNRRSVCETTEQETSPKDSKPKRISRVESLRNLFRGGVTNNEGSPKSGTIQEEDPVALNLYKMDKALSEGALRTVTQSREPQNPRTLAEKKDKLNQAINNLQEQHKVLDYILKNQEILRTEKGSNLARETLEKVRTHSPSHREEPVNLRRNKPSKSRDSPLGSNVKRNLFSARTSSGENERIENRKSYTGSAIDDLMCNLRLGCDESGYDSDSTRAGADSPDSEQSAPSMLKPRSFSITSEDYQGIDLSLMPMVPLPPVPVSTPTKNSPIKNSESPGNFIQPLNDSHNLNNLDNTLNSSVHTDVTLMSDDETDSCDDEAFEALQNGLRIRLNPSLMECDVNSFEDNFTSIPSIIQNNNNPVSPPSTYKTLSKCKVPSKPQISEADRVALLSRSRLQSPQRLPKCHSSIKNRKPSNASVLNLLDNAASPSKDSPPASKIKSTSINPIPYYSPKRTRSKMEPDSPGDVTTKVKRPVITAKAPISSSSKLLMKVVVDKPGNLGISVDRQGAVRPTYIISKLDPNGGAAKSKQIHVGDEIVRVSGRRVRGTTASEARTALKSCVGPVELQIARESKESRFSFDVDLGDTWGDSLVRTRSDTEIWTLRDSSEEKKDSIKDAPGTGSEATTCQVIGALTKDGRSLSNVTMDRLESCTLNTEIRNKTDNNVSRKMTGMRKFQVTKKRYSTPVSLGRRATSGCIDLLTITLEKGAPKKLGFSIVGGADSTKGRMGIFVKDILPDGQAAEEGTLKAGDEILAINGILMEGLTHAEALQKFKAAKQGKIILHVGRKETSHKRMMGQSKSYNCLDKLVEGREK</sequence>
<dbReference type="Proteomes" id="UP000694866">
    <property type="component" value="Unplaced"/>
</dbReference>
<feature type="region of interest" description="Disordered" evidence="1">
    <location>
        <begin position="87"/>
        <end position="119"/>
    </location>
</feature>
<reference evidence="5" key="2">
    <citation type="submission" date="2025-04" db="UniProtKB">
        <authorList>
            <consortium name="RefSeq"/>
        </authorList>
    </citation>
    <scope>IDENTIFICATION</scope>
    <source>
        <strain evidence="5">USDA-PBARC FA_bdor</strain>
        <tissue evidence="5">Whole organism</tissue>
    </source>
</reference>
<evidence type="ECO:0000313" key="5">
    <source>
        <dbReference type="RefSeq" id="XP_011300694.1"/>
    </source>
</evidence>
<dbReference type="PROSITE" id="PS50106">
    <property type="entry name" value="PDZ"/>
    <property type="match status" value="2"/>
</dbReference>
<evidence type="ECO:0000259" key="2">
    <source>
        <dbReference type="PROSITE" id="PS50106"/>
    </source>
</evidence>
<feature type="compositionally biased region" description="Basic and acidic residues" evidence="1">
    <location>
        <begin position="108"/>
        <end position="119"/>
    </location>
</feature>
<dbReference type="GeneID" id="105265093"/>
<feature type="region of interest" description="Disordered" evidence="1">
    <location>
        <begin position="448"/>
        <end position="472"/>
    </location>
</feature>
<dbReference type="CDD" id="cd06759">
    <property type="entry name" value="PDZ3_PDZD2-PDZ1_hPro-IL-16-like"/>
    <property type="match status" value="1"/>
</dbReference>
<dbReference type="InterPro" id="IPR036034">
    <property type="entry name" value="PDZ_sf"/>
</dbReference>
<dbReference type="CDD" id="cd00136">
    <property type="entry name" value="PDZ_canonical"/>
    <property type="match status" value="1"/>
</dbReference>
<dbReference type="OrthoDB" id="6022711at2759"/>
<dbReference type="SMART" id="SM00228">
    <property type="entry name" value="PDZ"/>
    <property type="match status" value="2"/>
</dbReference>
<name>A0A0C9R6X3_9HYME</name>
<protein>
    <submittedName>
        <fullName evidence="3">PDZD2_0 protein</fullName>
    </submittedName>
    <submittedName>
        <fullName evidence="5">Uncharacterized protein isoform X1</fullName>
    </submittedName>
</protein>
<feature type="region of interest" description="Disordered" evidence="1">
    <location>
        <begin position="488"/>
        <end position="562"/>
    </location>
</feature>
<evidence type="ECO:0000313" key="4">
    <source>
        <dbReference type="Proteomes" id="UP000694866"/>
    </source>
</evidence>
<gene>
    <name evidence="3" type="primary">PDZD2_0</name>
    <name evidence="5" type="synonym">LOC105265093</name>
    <name evidence="3" type="ORF">g.9117</name>
</gene>
<feature type="region of interest" description="Disordered" evidence="1">
    <location>
        <begin position="1"/>
        <end position="68"/>
    </location>
</feature>
<feature type="compositionally biased region" description="Polar residues" evidence="1">
    <location>
        <begin position="255"/>
        <end position="271"/>
    </location>
</feature>
<dbReference type="Pfam" id="PF00595">
    <property type="entry name" value="PDZ"/>
    <property type="match status" value="2"/>
</dbReference>
<feature type="region of interest" description="Disordered" evidence="1">
    <location>
        <begin position="222"/>
        <end position="277"/>
    </location>
</feature>
<organism evidence="3">
    <name type="scientific">Fopius arisanus</name>
    <dbReference type="NCBI Taxonomy" id="64838"/>
    <lineage>
        <taxon>Eukaryota</taxon>
        <taxon>Metazoa</taxon>
        <taxon>Ecdysozoa</taxon>
        <taxon>Arthropoda</taxon>
        <taxon>Hexapoda</taxon>
        <taxon>Insecta</taxon>
        <taxon>Pterygota</taxon>
        <taxon>Neoptera</taxon>
        <taxon>Endopterygota</taxon>
        <taxon>Hymenoptera</taxon>
        <taxon>Apocrita</taxon>
        <taxon>Ichneumonoidea</taxon>
        <taxon>Braconidae</taxon>
        <taxon>Opiinae</taxon>
        <taxon>Fopius</taxon>
    </lineage>
</organism>
<dbReference type="PANTHER" id="PTHR11324:SF16">
    <property type="entry name" value="PDZ DOMAIN-CONTAINING PROTEIN 2"/>
    <property type="match status" value="1"/>
</dbReference>
<dbReference type="SUPFAM" id="SSF50156">
    <property type="entry name" value="PDZ domain-like"/>
    <property type="match status" value="2"/>
</dbReference>
<feature type="compositionally biased region" description="Polar residues" evidence="1">
    <location>
        <begin position="29"/>
        <end position="42"/>
    </location>
</feature>
<feature type="compositionally biased region" description="Basic residues" evidence="1">
    <location>
        <begin position="496"/>
        <end position="506"/>
    </location>
</feature>
<reference evidence="3" key="1">
    <citation type="submission" date="2015-01" db="EMBL/GenBank/DDBJ databases">
        <title>Transcriptome Assembly of Fopius arisanus.</title>
        <authorList>
            <person name="Geib S."/>
        </authorList>
    </citation>
    <scope>NUCLEOTIDE SEQUENCE</scope>
</reference>
<feature type="compositionally biased region" description="Low complexity" evidence="1">
    <location>
        <begin position="519"/>
        <end position="534"/>
    </location>
</feature>
<accession>A0A9R1T0A9</accession>
<dbReference type="PANTHER" id="PTHR11324">
    <property type="entry name" value="IL16-RELATED"/>
    <property type="match status" value="1"/>
</dbReference>
<dbReference type="KEGG" id="fas:105265093"/>
<feature type="compositionally biased region" description="Basic and acidic residues" evidence="1">
    <location>
        <begin position="223"/>
        <end position="241"/>
    </location>
</feature>
<feature type="domain" description="PDZ" evidence="2">
    <location>
        <begin position="794"/>
        <end position="868"/>
    </location>
</feature>
<dbReference type="EMBL" id="GBYB01003700">
    <property type="protein sequence ID" value="JAG73467.1"/>
    <property type="molecule type" value="Transcribed_RNA"/>
</dbReference>
<dbReference type="Gene3D" id="2.30.42.10">
    <property type="match status" value="2"/>
</dbReference>
<feature type="domain" description="PDZ" evidence="2">
    <location>
        <begin position="582"/>
        <end position="665"/>
    </location>
</feature>
<dbReference type="InterPro" id="IPR001478">
    <property type="entry name" value="PDZ"/>
</dbReference>
<keyword evidence="4" id="KW-1185">Reference proteome</keyword>
<dbReference type="AlphaFoldDB" id="A0A0C9R6X3"/>
<evidence type="ECO:0000256" key="1">
    <source>
        <dbReference type="SAM" id="MobiDB-lite"/>
    </source>
</evidence>
<proteinExistence type="predicted"/>
<accession>A0A0C9R6X3</accession>
<dbReference type="RefSeq" id="XP_011300694.1">
    <property type="nucleotide sequence ID" value="XM_011302392.1"/>
</dbReference>
<evidence type="ECO:0000313" key="3">
    <source>
        <dbReference type="EMBL" id="JAG73467.1"/>
    </source>
</evidence>